<name>A0A2K8KSZ4_9GAMM</name>
<dbReference type="AlphaFoldDB" id="A0A2K8KSZ4"/>
<dbReference type="GO" id="GO:0003677">
    <property type="term" value="F:DNA binding"/>
    <property type="evidence" value="ECO:0007669"/>
    <property type="project" value="InterPro"/>
</dbReference>
<keyword evidence="3" id="KW-1185">Reference proteome</keyword>
<dbReference type="GO" id="GO:0006313">
    <property type="term" value="P:DNA transposition"/>
    <property type="evidence" value="ECO:0007669"/>
    <property type="project" value="InterPro"/>
</dbReference>
<dbReference type="Proteomes" id="UP000229757">
    <property type="component" value="Chromosome"/>
</dbReference>
<reference evidence="2 3" key="1">
    <citation type="journal article" date="2017" name="Environ. Microbiol.">
        <title>Genomic and physiological analyses of 'Reinekea forsetii' reveal a versatile opportunistic lifestyle during spring algae blooms.</title>
        <authorList>
            <person name="Avci B."/>
            <person name="Hahnke R.L."/>
            <person name="Chafee M."/>
            <person name="Fischer T."/>
            <person name="Gruber-Vodicka H."/>
            <person name="Tegetmeyer H.E."/>
            <person name="Harder J."/>
            <person name="Fuchs B.M."/>
            <person name="Amann R.I."/>
            <person name="Teeling H."/>
        </authorList>
    </citation>
    <scope>NUCLEOTIDE SEQUENCE [LARGE SCALE GENOMIC DNA]</scope>
    <source>
        <strain evidence="2 3">Hel1_31_D35</strain>
    </source>
</reference>
<dbReference type="PANTHER" id="PTHR33609">
    <property type="entry name" value="LOW CALCIUM RESPONSE LOCUS PROTEIN S"/>
    <property type="match status" value="1"/>
</dbReference>
<protein>
    <submittedName>
        <fullName evidence="2">Transposase, IS3 family</fullName>
    </submittedName>
</protein>
<dbReference type="PANTHER" id="PTHR33609:SF1">
    <property type="entry name" value="TRANSPOSASE"/>
    <property type="match status" value="1"/>
</dbReference>
<dbReference type="Pfam" id="PF01527">
    <property type="entry name" value="HTH_Tnp_1"/>
    <property type="match status" value="1"/>
</dbReference>
<sequence length="165" mass="18609">MKTSKYSDGQIIGILKQAEAGTPVPELCREHGMSSATFYKWRAKYGGMDASLMARLKEFEDKNQRLMKSMPNSDSSTKSFMKPCKKVVKSSRLQEVALNAVEQTGASIRLACDAAGISETCYRYSPKLSDNIAQIADWLIRLMHNQKNWGFGLCYLFLRNMKGFD</sequence>
<dbReference type="GO" id="GO:0004803">
    <property type="term" value="F:transposase activity"/>
    <property type="evidence" value="ECO:0007669"/>
    <property type="project" value="InterPro"/>
</dbReference>
<gene>
    <name evidence="2" type="ORF">REIFOR_01854</name>
</gene>
<evidence type="ECO:0000256" key="1">
    <source>
        <dbReference type="ARBA" id="ARBA00009964"/>
    </source>
</evidence>
<dbReference type="Gene3D" id="1.10.10.60">
    <property type="entry name" value="Homeodomain-like"/>
    <property type="match status" value="1"/>
</dbReference>
<dbReference type="SUPFAM" id="SSF46689">
    <property type="entry name" value="Homeodomain-like"/>
    <property type="match status" value="1"/>
</dbReference>
<dbReference type="KEGG" id="rfo:REIFOR_01854"/>
<dbReference type="InterPro" id="IPR009057">
    <property type="entry name" value="Homeodomain-like_sf"/>
</dbReference>
<comment type="similarity">
    <text evidence="1">Belongs to the transposase 8 family.</text>
</comment>
<dbReference type="EMBL" id="CP011797">
    <property type="protein sequence ID" value="ATX76991.1"/>
    <property type="molecule type" value="Genomic_DNA"/>
</dbReference>
<dbReference type="InterPro" id="IPR002514">
    <property type="entry name" value="Transposase_8"/>
</dbReference>
<accession>A0A2K8KSZ4</accession>
<evidence type="ECO:0000313" key="2">
    <source>
        <dbReference type="EMBL" id="ATX76991.1"/>
    </source>
</evidence>
<dbReference type="InterPro" id="IPR052546">
    <property type="entry name" value="Transposase_8_domain"/>
</dbReference>
<proteinExistence type="inferred from homology"/>
<evidence type="ECO:0000313" key="3">
    <source>
        <dbReference type="Proteomes" id="UP000229757"/>
    </source>
</evidence>
<organism evidence="2 3">
    <name type="scientific">Reinekea forsetii</name>
    <dbReference type="NCBI Taxonomy" id="1336806"/>
    <lineage>
        <taxon>Bacteria</taxon>
        <taxon>Pseudomonadati</taxon>
        <taxon>Pseudomonadota</taxon>
        <taxon>Gammaproteobacteria</taxon>
        <taxon>Oceanospirillales</taxon>
        <taxon>Saccharospirillaceae</taxon>
        <taxon>Reinekea</taxon>
    </lineage>
</organism>